<dbReference type="InterPro" id="IPR028101">
    <property type="entry name" value="DUF4616"/>
</dbReference>
<dbReference type="OrthoDB" id="8955704at2759"/>
<dbReference type="KEGG" id="bbel:109475734"/>
<evidence type="ECO:0000313" key="2">
    <source>
        <dbReference type="Proteomes" id="UP000515135"/>
    </source>
</evidence>
<accession>A0A6P4ZLY1</accession>
<evidence type="ECO:0000256" key="1">
    <source>
        <dbReference type="SAM" id="MobiDB-lite"/>
    </source>
</evidence>
<dbReference type="Proteomes" id="UP000515135">
    <property type="component" value="Unplaced"/>
</dbReference>
<dbReference type="PANTHER" id="PTHR14375:SF2">
    <property type="entry name" value="SIMILAR TO RIKEN CDNA 4931414P19"/>
    <property type="match status" value="1"/>
</dbReference>
<feature type="region of interest" description="Disordered" evidence="1">
    <location>
        <begin position="48"/>
        <end position="107"/>
    </location>
</feature>
<proteinExistence type="predicted"/>
<reference evidence="3" key="1">
    <citation type="submission" date="2025-08" db="UniProtKB">
        <authorList>
            <consortium name="RefSeq"/>
        </authorList>
    </citation>
    <scope>IDENTIFICATION</scope>
    <source>
        <tissue evidence="3">Gonad</tissue>
    </source>
</reference>
<dbReference type="RefSeq" id="XP_019632057.1">
    <property type="nucleotide sequence ID" value="XM_019776498.1"/>
</dbReference>
<feature type="region of interest" description="Disordered" evidence="1">
    <location>
        <begin position="146"/>
        <end position="165"/>
    </location>
</feature>
<feature type="compositionally biased region" description="Acidic residues" evidence="1">
    <location>
        <begin position="410"/>
        <end position="437"/>
    </location>
</feature>
<feature type="compositionally biased region" description="Basic and acidic residues" evidence="1">
    <location>
        <begin position="349"/>
        <end position="359"/>
    </location>
</feature>
<dbReference type="PANTHER" id="PTHR14375">
    <property type="entry name" value="SIMILAR TO RIKEN CDNA 4931414P19"/>
    <property type="match status" value="1"/>
</dbReference>
<name>A0A6P4ZLY1_BRABE</name>
<feature type="compositionally biased region" description="Basic and acidic residues" evidence="1">
    <location>
        <begin position="371"/>
        <end position="395"/>
    </location>
</feature>
<sequence length="478" mass="54148">MSKADKHNLWRLFYPSSCRSTNQHEPHDAPWGLCSLSRLTLDRLVSSSSCSNTVRPHPAVMSRTPTDRRSALFESSNRKRKGKNKRKGIRPSPEETPSTGRYEASPSKKDIWRVLSALSEQVTELKKGQEEMKAEMKKSLDGIQTTVDSQPTSLPPAPATPKKVPPMLSRKVREIHNGLGEMQYRGSELFKSDHNKKVTEMIQRAVRDDQDPNKPWKRSHISRSCSNYHETVRRRERRAAAGKDEEDALESKRNNRRTRLLERRQLAGRGVLTAEDQRLLDDAKPRLMSDEESEIDDKDTWLVRSPTWRSKRFNKILLLCDTELDKKPDKNNKRTRRVRTNQPCTRSPPDVEKVYLKTDEDTEEVQEQGTEVEHQEETEGTDKDLGGIESERQEESQSEDSSDTEAPATDSEDEDSGDEGSGDEGSGEEGSGEEGSGDDGSGAEGCEESKKCKRQRKRGTGEGEGSQREVVTKKKRVE</sequence>
<keyword evidence="2" id="KW-1185">Reference proteome</keyword>
<gene>
    <name evidence="3" type="primary">LOC109475734</name>
</gene>
<dbReference type="Pfam" id="PF15394">
    <property type="entry name" value="DUF4616"/>
    <property type="match status" value="1"/>
</dbReference>
<feature type="compositionally biased region" description="Basic and acidic residues" evidence="1">
    <location>
        <begin position="230"/>
        <end position="253"/>
    </location>
</feature>
<feature type="region of interest" description="Disordered" evidence="1">
    <location>
        <begin position="208"/>
        <end position="253"/>
    </location>
</feature>
<protein>
    <submittedName>
        <fullName evidence="3">Uncharacterized protein C14orf93-like</fullName>
    </submittedName>
</protein>
<feature type="region of interest" description="Disordered" evidence="1">
    <location>
        <begin position="326"/>
        <end position="478"/>
    </location>
</feature>
<organism evidence="2 3">
    <name type="scientific">Branchiostoma belcheri</name>
    <name type="common">Amphioxus</name>
    <dbReference type="NCBI Taxonomy" id="7741"/>
    <lineage>
        <taxon>Eukaryota</taxon>
        <taxon>Metazoa</taxon>
        <taxon>Chordata</taxon>
        <taxon>Cephalochordata</taxon>
        <taxon>Leptocardii</taxon>
        <taxon>Amphioxiformes</taxon>
        <taxon>Branchiostomatidae</taxon>
        <taxon>Branchiostoma</taxon>
    </lineage>
</organism>
<feature type="compositionally biased region" description="Basic residues" evidence="1">
    <location>
        <begin position="78"/>
        <end position="89"/>
    </location>
</feature>
<dbReference type="AlphaFoldDB" id="A0A6P4ZLY1"/>
<dbReference type="GeneID" id="109475734"/>
<feature type="compositionally biased region" description="Basic and acidic residues" evidence="1">
    <location>
        <begin position="459"/>
        <end position="478"/>
    </location>
</feature>
<evidence type="ECO:0000313" key="3">
    <source>
        <dbReference type="RefSeq" id="XP_019632057.1"/>
    </source>
</evidence>